<keyword evidence="2" id="KW-1185">Reference proteome</keyword>
<dbReference type="Proteomes" id="UP001058974">
    <property type="component" value="Chromosome 1"/>
</dbReference>
<dbReference type="AlphaFoldDB" id="A0A9D5GXJ4"/>
<dbReference type="Gene3D" id="1.10.560.10">
    <property type="entry name" value="GroEL-like equatorial domain"/>
    <property type="match status" value="1"/>
</dbReference>
<evidence type="ECO:0000313" key="1">
    <source>
        <dbReference type="EMBL" id="KAI5444589.1"/>
    </source>
</evidence>
<dbReference type="Gramene" id="Psat01G0301200-T1">
    <property type="protein sequence ID" value="KAI5444589.1"/>
    <property type="gene ID" value="KIW84_013012"/>
</dbReference>
<dbReference type="GO" id="GO:0048586">
    <property type="term" value="P:regulation of long-day photoperiodism, flowering"/>
    <property type="evidence" value="ECO:0007669"/>
    <property type="project" value="TreeGrafter"/>
</dbReference>
<reference evidence="1 2" key="1">
    <citation type="journal article" date="2022" name="Nat. Genet.">
        <title>Improved pea reference genome and pan-genome highlight genomic features and evolutionary characteristics.</title>
        <authorList>
            <person name="Yang T."/>
            <person name="Liu R."/>
            <person name="Luo Y."/>
            <person name="Hu S."/>
            <person name="Wang D."/>
            <person name="Wang C."/>
            <person name="Pandey M.K."/>
            <person name="Ge S."/>
            <person name="Xu Q."/>
            <person name="Li N."/>
            <person name="Li G."/>
            <person name="Huang Y."/>
            <person name="Saxena R.K."/>
            <person name="Ji Y."/>
            <person name="Li M."/>
            <person name="Yan X."/>
            <person name="He Y."/>
            <person name="Liu Y."/>
            <person name="Wang X."/>
            <person name="Xiang C."/>
            <person name="Varshney R.K."/>
            <person name="Ding H."/>
            <person name="Gao S."/>
            <person name="Zong X."/>
        </authorList>
    </citation>
    <scope>NUCLEOTIDE SEQUENCE [LARGE SCALE GENOMIC DNA]</scope>
    <source>
        <strain evidence="1 2">cv. Zhongwan 6</strain>
    </source>
</reference>
<evidence type="ECO:0000313" key="2">
    <source>
        <dbReference type="Proteomes" id="UP001058974"/>
    </source>
</evidence>
<gene>
    <name evidence="1" type="ORF">KIW84_013012</name>
</gene>
<protein>
    <submittedName>
        <fullName evidence="1">Uncharacterized protein</fullName>
    </submittedName>
</protein>
<name>A0A9D5GXJ4_PEA</name>
<dbReference type="PANTHER" id="PTHR36319">
    <property type="entry name" value="PROTEIN GIGANTEA"/>
    <property type="match status" value="1"/>
</dbReference>
<accession>A0A9D5GXJ4</accession>
<dbReference type="GO" id="GO:0005634">
    <property type="term" value="C:nucleus"/>
    <property type="evidence" value="ECO:0007669"/>
    <property type="project" value="TreeGrafter"/>
</dbReference>
<dbReference type="GO" id="GO:0042752">
    <property type="term" value="P:regulation of circadian rhythm"/>
    <property type="evidence" value="ECO:0007669"/>
    <property type="project" value="TreeGrafter"/>
</dbReference>
<dbReference type="PANTHER" id="PTHR36319:SF1">
    <property type="entry name" value="PROTEIN GIGANTEA"/>
    <property type="match status" value="1"/>
</dbReference>
<dbReference type="GO" id="GO:0006950">
    <property type="term" value="P:response to stress"/>
    <property type="evidence" value="ECO:0007669"/>
    <property type="project" value="TreeGrafter"/>
</dbReference>
<dbReference type="SUPFAM" id="SSF48592">
    <property type="entry name" value="GroEL equatorial domain-like"/>
    <property type="match status" value="1"/>
</dbReference>
<dbReference type="InterPro" id="IPR027413">
    <property type="entry name" value="GROEL-like_equatorial_sf"/>
</dbReference>
<organism evidence="1 2">
    <name type="scientific">Pisum sativum</name>
    <name type="common">Garden pea</name>
    <name type="synonym">Lathyrus oleraceus</name>
    <dbReference type="NCBI Taxonomy" id="3888"/>
    <lineage>
        <taxon>Eukaryota</taxon>
        <taxon>Viridiplantae</taxon>
        <taxon>Streptophyta</taxon>
        <taxon>Embryophyta</taxon>
        <taxon>Tracheophyta</taxon>
        <taxon>Spermatophyta</taxon>
        <taxon>Magnoliopsida</taxon>
        <taxon>eudicotyledons</taxon>
        <taxon>Gunneridae</taxon>
        <taxon>Pentapetalae</taxon>
        <taxon>rosids</taxon>
        <taxon>fabids</taxon>
        <taxon>Fabales</taxon>
        <taxon>Fabaceae</taxon>
        <taxon>Papilionoideae</taxon>
        <taxon>50 kb inversion clade</taxon>
        <taxon>NPAAA clade</taxon>
        <taxon>Hologalegina</taxon>
        <taxon>IRL clade</taxon>
        <taxon>Fabeae</taxon>
        <taxon>Lathyrus</taxon>
    </lineage>
</organism>
<sequence>MNEMVINHLDELFVTNDAATIVNELEVQHSAAESSIDATAQGIASMLCAHGPEVEWRIYTIWEAAYGLIPANSSTVDLPKIIVAAPLQPTILSWNLCIPLLKWKPFSRETFPPESSREQNRKASYLFGIGSASKNLDVTELRTTVHPLLLESCASVELSSRLLFVILTVCVGHGAQFSGSKKPRGEDNYSVEEIIEDLQAISEIRKERKNRKVKKQSPVAEFDSYVMATVCAFACELQLFPLISWGNNHSLSNNGQDVAKPVTLHGSSQDLQNGLEREAAMMTMQGLGSIDFCWFSL</sequence>
<dbReference type="EMBL" id="JAMSHJ010000001">
    <property type="protein sequence ID" value="KAI5444589.1"/>
    <property type="molecule type" value="Genomic_DNA"/>
</dbReference>
<proteinExistence type="predicted"/>
<comment type="caution">
    <text evidence="1">The sequence shown here is derived from an EMBL/GenBank/DDBJ whole genome shotgun (WGS) entry which is preliminary data.</text>
</comment>
<dbReference type="InterPro" id="IPR026211">
    <property type="entry name" value="GIGANTEA"/>
</dbReference>